<feature type="transmembrane region" description="Helical" evidence="1">
    <location>
        <begin position="54"/>
        <end position="73"/>
    </location>
</feature>
<sequence>MSALATTTYVELRKMVDTRAGRWLLAVMAAVGGAAVAAVAIWGDAQEQSLQTYLSFAALPLALLLPVLGIMSATQEWTQRTGLVTFTLEPRRGRVVLAKSLAALVLGIVVLAAAALACAVATLFSTSPQAWDLPGAMAGGVVLAMGIYLLQGLAFGMVFLSTPLAIVASFVLPTVWTIVSTLNERFETAASWLDLSRVTEPLLAGQMAGDDWGRLATSSLLWLGLPMALGTWRVLTREVK</sequence>
<feature type="transmembrane region" description="Helical" evidence="1">
    <location>
        <begin position="157"/>
        <end position="179"/>
    </location>
</feature>
<name>A0A176QC01_9MICO</name>
<organism evidence="2 3">
    <name type="scientific">Janibacter melonis</name>
    <dbReference type="NCBI Taxonomy" id="262209"/>
    <lineage>
        <taxon>Bacteria</taxon>
        <taxon>Bacillati</taxon>
        <taxon>Actinomycetota</taxon>
        <taxon>Actinomycetes</taxon>
        <taxon>Micrococcales</taxon>
        <taxon>Intrasporangiaceae</taxon>
        <taxon>Janibacter</taxon>
    </lineage>
</organism>
<keyword evidence="1" id="KW-0472">Membrane</keyword>
<evidence type="ECO:0000313" key="3">
    <source>
        <dbReference type="Proteomes" id="UP000076976"/>
    </source>
</evidence>
<dbReference type="AlphaFoldDB" id="A0A176QC01"/>
<dbReference type="EMBL" id="LQZG01000003">
    <property type="protein sequence ID" value="OAB87215.1"/>
    <property type="molecule type" value="Genomic_DNA"/>
</dbReference>
<gene>
    <name evidence="2" type="ORF">AWH69_12785</name>
</gene>
<keyword evidence="1" id="KW-1133">Transmembrane helix</keyword>
<comment type="caution">
    <text evidence="2">The sequence shown here is derived from an EMBL/GenBank/DDBJ whole genome shotgun (WGS) entry which is preliminary data.</text>
</comment>
<keyword evidence="3" id="KW-1185">Reference proteome</keyword>
<dbReference type="Proteomes" id="UP000076976">
    <property type="component" value="Unassembled WGS sequence"/>
</dbReference>
<feature type="transmembrane region" description="Helical" evidence="1">
    <location>
        <begin position="101"/>
        <end position="124"/>
    </location>
</feature>
<keyword evidence="1" id="KW-0812">Transmembrane</keyword>
<proteinExistence type="predicted"/>
<evidence type="ECO:0000313" key="2">
    <source>
        <dbReference type="EMBL" id="OAB87215.1"/>
    </source>
</evidence>
<reference evidence="2 3" key="1">
    <citation type="submission" date="2016-01" db="EMBL/GenBank/DDBJ databases">
        <title>Janibacter melonis strain CD11_4 genome sequencing and assembly.</title>
        <authorList>
            <person name="Nair G.R."/>
            <person name="Kaur G."/>
            <person name="Chander A.M."/>
            <person name="Mayilraj S."/>
        </authorList>
    </citation>
    <scope>NUCLEOTIDE SEQUENCE [LARGE SCALE GENOMIC DNA]</scope>
    <source>
        <strain evidence="2 3">CD11-4</strain>
    </source>
</reference>
<feature type="transmembrane region" description="Helical" evidence="1">
    <location>
        <begin position="130"/>
        <end position="150"/>
    </location>
</feature>
<dbReference type="STRING" id="262209.AWH69_12785"/>
<protein>
    <submittedName>
        <fullName evidence="2">Uncharacterized protein</fullName>
    </submittedName>
</protein>
<dbReference type="RefSeq" id="WP_068276237.1">
    <property type="nucleotide sequence ID" value="NZ_LQZG01000003.1"/>
</dbReference>
<accession>A0A176QC01</accession>
<evidence type="ECO:0000256" key="1">
    <source>
        <dbReference type="SAM" id="Phobius"/>
    </source>
</evidence>
<feature type="transmembrane region" description="Helical" evidence="1">
    <location>
        <begin position="23"/>
        <end position="42"/>
    </location>
</feature>
<feature type="transmembrane region" description="Helical" evidence="1">
    <location>
        <begin position="215"/>
        <end position="235"/>
    </location>
</feature>